<dbReference type="PROSITE" id="PS51257">
    <property type="entry name" value="PROKAR_LIPOPROTEIN"/>
    <property type="match status" value="1"/>
</dbReference>
<comment type="caution">
    <text evidence="2">The sequence shown here is derived from an EMBL/GenBank/DDBJ whole genome shotgun (WGS) entry which is preliminary data.</text>
</comment>
<evidence type="ECO:0000256" key="1">
    <source>
        <dbReference type="SAM" id="MobiDB-lite"/>
    </source>
</evidence>
<sequence>MRTVTLFWTRGAQLKFAGAASVFAPSAALMYSCVAHGSDGGVSLAAVSLGSPLRLEGTPLVSQNHQPSPHSHSERRKRTLLLNLSSPCSSLSEALQFLRTV</sequence>
<dbReference type="Proteomes" id="UP000824540">
    <property type="component" value="Unassembled WGS sequence"/>
</dbReference>
<reference evidence="2" key="1">
    <citation type="thesis" date="2021" institute="BYU ScholarsArchive" country="Provo, UT, USA">
        <title>Applications of and Algorithms for Genome Assembly and Genomic Analyses with an Emphasis on Marine Teleosts.</title>
        <authorList>
            <person name="Pickett B.D."/>
        </authorList>
    </citation>
    <scope>NUCLEOTIDE SEQUENCE</scope>
    <source>
        <strain evidence="2">HI-2016</strain>
    </source>
</reference>
<organism evidence="2 3">
    <name type="scientific">Albula glossodonta</name>
    <name type="common">roundjaw bonefish</name>
    <dbReference type="NCBI Taxonomy" id="121402"/>
    <lineage>
        <taxon>Eukaryota</taxon>
        <taxon>Metazoa</taxon>
        <taxon>Chordata</taxon>
        <taxon>Craniata</taxon>
        <taxon>Vertebrata</taxon>
        <taxon>Euteleostomi</taxon>
        <taxon>Actinopterygii</taxon>
        <taxon>Neopterygii</taxon>
        <taxon>Teleostei</taxon>
        <taxon>Albuliformes</taxon>
        <taxon>Albulidae</taxon>
        <taxon>Albula</taxon>
    </lineage>
</organism>
<dbReference type="EMBL" id="JAFBMS010000002">
    <property type="protein sequence ID" value="KAG9354900.1"/>
    <property type="molecule type" value="Genomic_DNA"/>
</dbReference>
<protein>
    <submittedName>
        <fullName evidence="2">Uncharacterized protein</fullName>
    </submittedName>
</protein>
<accession>A0A8T2PU62</accession>
<gene>
    <name evidence="2" type="ORF">JZ751_001613</name>
</gene>
<evidence type="ECO:0000313" key="3">
    <source>
        <dbReference type="Proteomes" id="UP000824540"/>
    </source>
</evidence>
<keyword evidence="3" id="KW-1185">Reference proteome</keyword>
<feature type="region of interest" description="Disordered" evidence="1">
    <location>
        <begin position="58"/>
        <end position="77"/>
    </location>
</feature>
<dbReference type="AlphaFoldDB" id="A0A8T2PU62"/>
<evidence type="ECO:0000313" key="2">
    <source>
        <dbReference type="EMBL" id="KAG9354900.1"/>
    </source>
</evidence>
<proteinExistence type="predicted"/>
<name>A0A8T2PU62_9TELE</name>